<dbReference type="InterPro" id="IPR057428">
    <property type="entry name" value="EFHB_EF-hand_C"/>
</dbReference>
<dbReference type="Pfam" id="PF25325">
    <property type="entry name" value="EF-hand_EFHB_C"/>
    <property type="match status" value="1"/>
</dbReference>
<keyword evidence="2" id="KW-0966">Cell projection</keyword>
<evidence type="ECO:0000313" key="2">
    <source>
        <dbReference type="EMBL" id="KIY97920.1"/>
    </source>
</evidence>
<evidence type="ECO:0000313" key="3">
    <source>
        <dbReference type="Proteomes" id="UP000054498"/>
    </source>
</evidence>
<dbReference type="AlphaFoldDB" id="A0A0D2MTZ9"/>
<name>A0A0D2MTZ9_9CHLO</name>
<dbReference type="RefSeq" id="XP_013896940.1">
    <property type="nucleotide sequence ID" value="XM_014041486.1"/>
</dbReference>
<evidence type="ECO:0000259" key="1">
    <source>
        <dbReference type="Pfam" id="PF25325"/>
    </source>
</evidence>
<reference evidence="2 3" key="1">
    <citation type="journal article" date="2013" name="BMC Genomics">
        <title>Reconstruction of the lipid metabolism for the microalga Monoraphidium neglectum from its genome sequence reveals characteristics suitable for biofuel production.</title>
        <authorList>
            <person name="Bogen C."/>
            <person name="Al-Dilaimi A."/>
            <person name="Albersmeier A."/>
            <person name="Wichmann J."/>
            <person name="Grundmann M."/>
            <person name="Rupp O."/>
            <person name="Lauersen K.J."/>
            <person name="Blifernez-Klassen O."/>
            <person name="Kalinowski J."/>
            <person name="Goesmann A."/>
            <person name="Mussgnug J.H."/>
            <person name="Kruse O."/>
        </authorList>
    </citation>
    <scope>NUCLEOTIDE SEQUENCE [LARGE SCALE GENOMIC DNA]</scope>
    <source>
        <strain evidence="2 3">SAG 48.87</strain>
    </source>
</reference>
<feature type="domain" description="EFHB C-terminal EF-hand" evidence="1">
    <location>
        <begin position="358"/>
        <end position="432"/>
    </location>
</feature>
<dbReference type="EMBL" id="KK102377">
    <property type="protein sequence ID" value="KIY97920.1"/>
    <property type="molecule type" value="Genomic_DNA"/>
</dbReference>
<dbReference type="KEGG" id="mng:MNEG_10042"/>
<sequence length="439" mass="46824">MKLATPQYLSTAALAQLPAAGAGGPPPGATRETARDALRWETRPATPPKIKQGGYQHYARQDPGAIVRHFGTARDPLPIGPFGCKSKVGLEAAADCLRVLPDSEIARWQQDRAEDVYISHKQEPLGAVPSRGYHLPDGLGTQEPFGVSLHVREQERLNSTKSLIFPASRDEDAASARMYTRTHGSYAPGEQRKREYDWSLAAGGGGVDPATHRFGLSGAEAGRRRAAEARATMKQILQPELDEGVQHTPAIVTKLMRDHQLTHGDALGRHKLLGGGDRGLSEGHTFGAPSAREGEPCVGELIRCGYSQQEQEPDADLGKSLREGWRAAAGIASYKPAHAPANGGIGGKSSCMTSSVRQLLAPPHWAEIGVTEQQLQAQRGREGIAALAVAAGVTFSSEGEFNELFQAAASAGAEGDGGSCSLARFMEARQQWLRQQVGV</sequence>
<proteinExistence type="predicted"/>
<dbReference type="GeneID" id="25727165"/>
<keyword evidence="2" id="KW-0969">Cilium</keyword>
<accession>A0A0D2MTZ9</accession>
<keyword evidence="2" id="KW-0282">Flagellum</keyword>
<dbReference type="STRING" id="145388.A0A0D2MTZ9"/>
<organism evidence="2 3">
    <name type="scientific">Monoraphidium neglectum</name>
    <dbReference type="NCBI Taxonomy" id="145388"/>
    <lineage>
        <taxon>Eukaryota</taxon>
        <taxon>Viridiplantae</taxon>
        <taxon>Chlorophyta</taxon>
        <taxon>core chlorophytes</taxon>
        <taxon>Chlorophyceae</taxon>
        <taxon>CS clade</taxon>
        <taxon>Sphaeropleales</taxon>
        <taxon>Selenastraceae</taxon>
        <taxon>Monoraphidium</taxon>
    </lineage>
</organism>
<dbReference type="Proteomes" id="UP000054498">
    <property type="component" value="Unassembled WGS sequence"/>
</dbReference>
<gene>
    <name evidence="2" type="ORF">MNEG_10042</name>
</gene>
<protein>
    <submittedName>
        <fullName evidence="2">Flagella associated protein</fullName>
    </submittedName>
</protein>
<dbReference type="OrthoDB" id="2096280at2759"/>
<keyword evidence="3" id="KW-1185">Reference proteome</keyword>